<dbReference type="Proteomes" id="UP000245166">
    <property type="component" value="Unassembled WGS sequence"/>
</dbReference>
<dbReference type="SUPFAM" id="SSF52540">
    <property type="entry name" value="P-loop containing nucleoside triphosphate hydrolases"/>
    <property type="match status" value="1"/>
</dbReference>
<dbReference type="RefSeq" id="WP_109229702.1">
    <property type="nucleotide sequence ID" value="NZ_PYHR01000002.1"/>
</dbReference>
<evidence type="ECO:0000313" key="2">
    <source>
        <dbReference type="EMBL" id="PWD51321.1"/>
    </source>
</evidence>
<dbReference type="Pfam" id="PF13175">
    <property type="entry name" value="AAA_15"/>
    <property type="match status" value="1"/>
</dbReference>
<feature type="domain" description="Endonuclease GajA/Old nuclease/RecF-like AAA" evidence="1">
    <location>
        <begin position="359"/>
        <end position="434"/>
    </location>
</feature>
<dbReference type="InterPro" id="IPR051396">
    <property type="entry name" value="Bact_Antivir_Def_Nuclease"/>
</dbReference>
<keyword evidence="3" id="KW-1185">Reference proteome</keyword>
<name>A0A2U1ZWH3_9MICO</name>
<evidence type="ECO:0000259" key="1">
    <source>
        <dbReference type="Pfam" id="PF13175"/>
    </source>
</evidence>
<accession>A0A2U1ZWH3</accession>
<proteinExistence type="predicted"/>
<protein>
    <submittedName>
        <fullName evidence="2">OLD family endonuclease</fullName>
    </submittedName>
</protein>
<sequence length="672" mass="74234">MLLKSFQISDYRSVHDSGEVEVEDAKTLLVGVNEAGKTAVLRALQQINAPSDTEGFSALRDYPRSRYTEVQRGERSPDDVVVARATFRLTDADKALVIEHSPLSTDVEVLTVFRYLDNSLKWNFGHARLFAVQDDIEKDLARLRAHLANRTDTGEVVAALDALNTGRSATAPLNGVFATKLTAWLAEAYPLIDEDDEKEEQRFDRIKGHVTLAVSVAAAGKAVRARIPLFVYYSTYFTVRPRINLAALAAREAAGDIDVEYDFGNLCLLRLLGHTAAELSELAAGEPRPENYRGGAGSAEYQTAMTDRQAALDDRQYRLNAASVDLTRSIREVWGDESVQLRLVVDGQYLKVVVVDDIGVEVELDQRSEGFRWLVSFFVVFKAQARDNLANAILLLDEPGLSLHALKQQEFRKTVSRLAEDNQVVYSTHSPFMVGTDELDLVRIVEMTDRTTGTRVHTRMVVDDPRSIYPLQIALGYELAQSLFGQSRNLICEGLTDMMYVEALNIAFTDAGKGLRTGVSIVPASGASKVAYYATILVSQNLKVAALLDSDQAGNRAAAQDDLVQLLTSKKILRTKDYCSPTVSHPEIEDLLRETLVRVARDDMGWDVTATATAQPHRPIIDILTKEVSGFSKFKLVRGFIRWIGSHEVTDLTADEQAGVAKLLAAINKALV</sequence>
<dbReference type="EMBL" id="PYHR01000002">
    <property type="protein sequence ID" value="PWD51321.1"/>
    <property type="molecule type" value="Genomic_DNA"/>
</dbReference>
<evidence type="ECO:0000313" key="3">
    <source>
        <dbReference type="Proteomes" id="UP000245166"/>
    </source>
</evidence>
<keyword evidence="2" id="KW-0540">Nuclease</keyword>
<dbReference type="Gene3D" id="3.40.50.300">
    <property type="entry name" value="P-loop containing nucleotide triphosphate hydrolases"/>
    <property type="match status" value="2"/>
</dbReference>
<dbReference type="InterPro" id="IPR027417">
    <property type="entry name" value="P-loop_NTPase"/>
</dbReference>
<organism evidence="2 3">
    <name type="scientific">Serinibacter arcticus</name>
    <dbReference type="NCBI Taxonomy" id="1655435"/>
    <lineage>
        <taxon>Bacteria</taxon>
        <taxon>Bacillati</taxon>
        <taxon>Actinomycetota</taxon>
        <taxon>Actinomycetes</taxon>
        <taxon>Micrococcales</taxon>
        <taxon>Beutenbergiaceae</taxon>
        <taxon>Serinibacter</taxon>
    </lineage>
</organism>
<dbReference type="InterPro" id="IPR041685">
    <property type="entry name" value="AAA_GajA/Old/RecF-like"/>
</dbReference>
<dbReference type="PANTHER" id="PTHR43581">
    <property type="entry name" value="ATP/GTP PHOSPHATASE"/>
    <property type="match status" value="1"/>
</dbReference>
<gene>
    <name evidence="2" type="ORF">C8046_12275</name>
</gene>
<keyword evidence="2" id="KW-0255">Endonuclease</keyword>
<dbReference type="OrthoDB" id="3322489at2"/>
<dbReference type="GO" id="GO:0004519">
    <property type="term" value="F:endonuclease activity"/>
    <property type="evidence" value="ECO:0007669"/>
    <property type="project" value="UniProtKB-KW"/>
</dbReference>
<comment type="caution">
    <text evidence="2">The sequence shown here is derived from an EMBL/GenBank/DDBJ whole genome shotgun (WGS) entry which is preliminary data.</text>
</comment>
<dbReference type="AlphaFoldDB" id="A0A2U1ZWH3"/>
<dbReference type="PANTHER" id="PTHR43581:SF3">
    <property type="entry name" value="AAA+ ATPASE DOMAIN-CONTAINING PROTEIN"/>
    <property type="match status" value="1"/>
</dbReference>
<reference evidence="2 3" key="1">
    <citation type="submission" date="2018-03" db="EMBL/GenBank/DDBJ databases">
        <title>Genome assembly of novel Miniimonas species PCH200.</title>
        <authorList>
            <person name="Thakur V."/>
            <person name="Kumar V."/>
            <person name="Singh D."/>
        </authorList>
    </citation>
    <scope>NUCLEOTIDE SEQUENCE [LARGE SCALE GENOMIC DNA]</scope>
    <source>
        <strain evidence="2 3">PCH200</strain>
    </source>
</reference>
<keyword evidence="2" id="KW-0378">Hydrolase</keyword>